<dbReference type="Proteomes" id="UP000243975">
    <property type="component" value="Unassembled WGS sequence"/>
</dbReference>
<proteinExistence type="inferred from homology"/>
<keyword evidence="4" id="KW-0967">Endosome</keyword>
<evidence type="ECO:0000256" key="1">
    <source>
        <dbReference type="ARBA" id="ARBA00004177"/>
    </source>
</evidence>
<dbReference type="GO" id="GO:0005768">
    <property type="term" value="C:endosome"/>
    <property type="evidence" value="ECO:0007669"/>
    <property type="project" value="UniProtKB-SubCell"/>
</dbReference>
<dbReference type="PANTHER" id="PTHR13673">
    <property type="entry name" value="ESOPHAGEAL CANCER ASSOCIATED PROTEIN"/>
    <property type="match status" value="1"/>
</dbReference>
<accession>A0A103YJS6</accession>
<protein>
    <recommendedName>
        <fullName evidence="8">Armadillo-like helical</fullName>
    </recommendedName>
</protein>
<reference evidence="6 7" key="1">
    <citation type="journal article" date="2016" name="Sci. Rep.">
        <title>The genome sequence of the outbreeding globe artichoke constructed de novo incorporating a phase-aware low-pass sequencing strategy of F1 progeny.</title>
        <authorList>
            <person name="Scaglione D."/>
            <person name="Reyes-Chin-Wo S."/>
            <person name="Acquadro A."/>
            <person name="Froenicke L."/>
            <person name="Portis E."/>
            <person name="Beitel C."/>
            <person name="Tirone M."/>
            <person name="Mauro R."/>
            <person name="Lo Monaco A."/>
            <person name="Mauromicale G."/>
            <person name="Faccioli P."/>
            <person name="Cattivelli L."/>
            <person name="Rieseberg L."/>
            <person name="Michelmore R."/>
            <person name="Lanteri S."/>
        </authorList>
    </citation>
    <scope>NUCLEOTIDE SEQUENCE [LARGE SCALE GENOMIC DNA]</scope>
    <source>
        <strain evidence="6">2C</strain>
    </source>
</reference>
<evidence type="ECO:0008006" key="8">
    <source>
        <dbReference type="Google" id="ProtNLM"/>
    </source>
</evidence>
<name>A0A103YJS6_CYNCS</name>
<organism evidence="6 7">
    <name type="scientific">Cynara cardunculus var. scolymus</name>
    <name type="common">Globe artichoke</name>
    <name type="synonym">Cynara scolymus</name>
    <dbReference type="NCBI Taxonomy" id="59895"/>
    <lineage>
        <taxon>Eukaryota</taxon>
        <taxon>Viridiplantae</taxon>
        <taxon>Streptophyta</taxon>
        <taxon>Embryophyta</taxon>
        <taxon>Tracheophyta</taxon>
        <taxon>Spermatophyta</taxon>
        <taxon>Magnoliopsida</taxon>
        <taxon>eudicotyledons</taxon>
        <taxon>Gunneridae</taxon>
        <taxon>Pentapetalae</taxon>
        <taxon>asterids</taxon>
        <taxon>campanulids</taxon>
        <taxon>Asterales</taxon>
        <taxon>Asteraceae</taxon>
        <taxon>Carduoideae</taxon>
        <taxon>Cardueae</taxon>
        <taxon>Carduinae</taxon>
        <taxon>Cynara</taxon>
    </lineage>
</organism>
<dbReference type="STRING" id="59895.A0A103YJS6"/>
<evidence type="ECO:0000256" key="3">
    <source>
        <dbReference type="ARBA" id="ARBA00022448"/>
    </source>
</evidence>
<evidence type="ECO:0000313" key="6">
    <source>
        <dbReference type="EMBL" id="KVI10312.1"/>
    </source>
</evidence>
<dbReference type="InterPro" id="IPR029705">
    <property type="entry name" value="VPS35L"/>
</dbReference>
<keyword evidence="3" id="KW-0813">Transport</keyword>
<comment type="subcellular location">
    <subcellularLocation>
        <location evidence="1">Endosome</location>
    </subcellularLocation>
</comment>
<evidence type="ECO:0000256" key="4">
    <source>
        <dbReference type="ARBA" id="ARBA00022753"/>
    </source>
</evidence>
<comment type="similarity">
    <text evidence="2">Belongs to the VPS35L family.</text>
</comment>
<dbReference type="GO" id="GO:0015031">
    <property type="term" value="P:protein transport"/>
    <property type="evidence" value="ECO:0007669"/>
    <property type="project" value="UniProtKB-KW"/>
</dbReference>
<gene>
    <name evidence="6" type="ORF">Ccrd_011291</name>
</gene>
<dbReference type="PANTHER" id="PTHR13673:SF0">
    <property type="entry name" value="VPS35 ENDOSOMAL PROTEIN-SORTING FACTOR-LIKE"/>
    <property type="match status" value="1"/>
</dbReference>
<dbReference type="EMBL" id="LEKV01001023">
    <property type="protein sequence ID" value="KVI10312.1"/>
    <property type="molecule type" value="Genomic_DNA"/>
</dbReference>
<dbReference type="OMA" id="TEMKERC"/>
<evidence type="ECO:0000256" key="2">
    <source>
        <dbReference type="ARBA" id="ARBA00010704"/>
    </source>
</evidence>
<dbReference type="AlphaFoldDB" id="A0A103YJS6"/>
<comment type="caution">
    <text evidence="6">The sequence shown here is derived from an EMBL/GenBank/DDBJ whole genome shotgun (WGS) entry which is preliminary data.</text>
</comment>
<sequence length="513" mass="57742">MSFESEKQRLIAAPFVPLHVADMIVRLGLGKNPLEFYGKIPWISVILHHLLRELPTEVVCSNAVEILHLVECSDDYSFDQCLNYKMLGLKLCEGISQVKDVDPVINEVIQVATERKSLDEYLKILDAYMDIILQHKMDLYLNSILSEIFERLCNEVVTEAELASLQSIALKLITHFDDMKYVFELNYFVDILDVMHGSSRSIVDMHILTNATRNDRIDDPTTIKLLFDVAQSLHDSVNFPSTRQDDNHQGERLIARFVDKVDHGKELDRHLTFLIECRGAFNNMNDLKEILVHSSNLLAARALREKTDHINFIKSCITFNEVTIPCIPSYSRQLILYLETAEVSLFGGLISYSDGLVDSAIGCLQNVYLVDGLRKSNEDADGIVSLMQRLCSFMLLVPGVTYIPKSILSLLDSQSWMTPKLRIRVLCSLLSLSATFAQNELPYHAIHEGAARGKLALEACNCIASLLKVDQEISSICSKLVETAVSCLGANNKYLQSTINFVHKQSPISVGRE</sequence>
<keyword evidence="7" id="KW-1185">Reference proteome</keyword>
<evidence type="ECO:0000256" key="5">
    <source>
        <dbReference type="ARBA" id="ARBA00022927"/>
    </source>
</evidence>
<evidence type="ECO:0000313" key="7">
    <source>
        <dbReference type="Proteomes" id="UP000243975"/>
    </source>
</evidence>
<dbReference type="GO" id="GO:0032456">
    <property type="term" value="P:endocytic recycling"/>
    <property type="evidence" value="ECO:0007669"/>
    <property type="project" value="InterPro"/>
</dbReference>
<keyword evidence="5" id="KW-0653">Protein transport</keyword>
<dbReference type="Gramene" id="KVI10312">
    <property type="protein sequence ID" value="KVI10312"/>
    <property type="gene ID" value="Ccrd_011291"/>
</dbReference>